<feature type="signal peptide" evidence="1">
    <location>
        <begin position="1"/>
        <end position="20"/>
    </location>
</feature>
<evidence type="ECO:0000313" key="2">
    <source>
        <dbReference type="EMBL" id="KAF7731465.1"/>
    </source>
</evidence>
<reference evidence="2" key="1">
    <citation type="submission" date="2020-01" db="EMBL/GenBank/DDBJ databases">
        <title>Genome Sequencing of Three Apophysomyces-Like Fungal Strains Confirms a Novel Fungal Genus in the Mucoromycota with divergent Burkholderia-like Endosymbiotic Bacteria.</title>
        <authorList>
            <person name="Stajich J.E."/>
            <person name="Macias A.M."/>
            <person name="Carter-House D."/>
            <person name="Lovett B."/>
            <person name="Kasson L.R."/>
            <person name="Berry K."/>
            <person name="Grigoriev I."/>
            <person name="Chang Y."/>
            <person name="Spatafora J."/>
            <person name="Kasson M.T."/>
        </authorList>
    </citation>
    <scope>NUCLEOTIDE SEQUENCE</scope>
    <source>
        <strain evidence="2">NRRL A-21654</strain>
    </source>
</reference>
<feature type="chain" id="PRO_5034198169" description="Secreted protein" evidence="1">
    <location>
        <begin position="21"/>
        <end position="148"/>
    </location>
</feature>
<dbReference type="AlphaFoldDB" id="A0A8H7BUW4"/>
<dbReference type="Proteomes" id="UP000605846">
    <property type="component" value="Unassembled WGS sequence"/>
</dbReference>
<dbReference type="EMBL" id="JABAYA010000010">
    <property type="protein sequence ID" value="KAF7731465.1"/>
    <property type="molecule type" value="Genomic_DNA"/>
</dbReference>
<keyword evidence="3" id="KW-1185">Reference proteome</keyword>
<evidence type="ECO:0000313" key="3">
    <source>
        <dbReference type="Proteomes" id="UP000605846"/>
    </source>
</evidence>
<protein>
    <recommendedName>
        <fullName evidence="4">Secreted protein</fullName>
    </recommendedName>
</protein>
<proteinExistence type="predicted"/>
<sequence>MKKHIAALSSILLLLASASALEKCVSAVECIDAGGDISFSGDDGNDSDEYCKNGAYDGRCIDEEENSDDTTEESRNCCIGMVRVCGSYLRQKNSDKACVDAAGDPLIDNAMYRCDHTGGVPSFDNDCQNCIMEKGFLMPGTLHARCNY</sequence>
<keyword evidence="1" id="KW-0732">Signal</keyword>
<accession>A0A8H7BUW4</accession>
<name>A0A8H7BUW4_9FUNG</name>
<evidence type="ECO:0000256" key="1">
    <source>
        <dbReference type="SAM" id="SignalP"/>
    </source>
</evidence>
<comment type="caution">
    <text evidence="2">The sequence shown here is derived from an EMBL/GenBank/DDBJ whole genome shotgun (WGS) entry which is preliminary data.</text>
</comment>
<evidence type="ECO:0008006" key="4">
    <source>
        <dbReference type="Google" id="ProtNLM"/>
    </source>
</evidence>
<gene>
    <name evidence="2" type="ORF">EC973_000273</name>
</gene>
<organism evidence="2 3">
    <name type="scientific">Apophysomyces ossiformis</name>
    <dbReference type="NCBI Taxonomy" id="679940"/>
    <lineage>
        <taxon>Eukaryota</taxon>
        <taxon>Fungi</taxon>
        <taxon>Fungi incertae sedis</taxon>
        <taxon>Mucoromycota</taxon>
        <taxon>Mucoromycotina</taxon>
        <taxon>Mucoromycetes</taxon>
        <taxon>Mucorales</taxon>
        <taxon>Mucorineae</taxon>
        <taxon>Mucoraceae</taxon>
        <taxon>Apophysomyces</taxon>
    </lineage>
</organism>